<protein>
    <submittedName>
        <fullName evidence="1">(Perigord truffle) hypothetical protein</fullName>
    </submittedName>
</protein>
<dbReference type="InParanoid" id="D5G9H8"/>
<evidence type="ECO:0000313" key="1">
    <source>
        <dbReference type="EMBL" id="CAZ81171.1"/>
    </source>
</evidence>
<evidence type="ECO:0000313" key="2">
    <source>
        <dbReference type="Proteomes" id="UP000006911"/>
    </source>
</evidence>
<sequence length="61" mass="6909">MGGIALFAKKKRQEKQLAKACIPRRRHTSTNLSKLSSGGRSGFLLLLYYFGDMKLKFIIYG</sequence>
<dbReference type="EMBL" id="FN430061">
    <property type="protein sequence ID" value="CAZ81171.1"/>
    <property type="molecule type" value="Genomic_DNA"/>
</dbReference>
<gene>
    <name evidence="1" type="ORF">GSTUM_00003408001</name>
</gene>
<proteinExistence type="predicted"/>
<name>D5G9H8_TUBMM</name>
<dbReference type="AlphaFoldDB" id="D5G9H8"/>
<reference evidence="1 2" key="1">
    <citation type="journal article" date="2010" name="Nature">
        <title>Perigord black truffle genome uncovers evolutionary origins and mechanisms of symbiosis.</title>
        <authorList>
            <person name="Martin F."/>
            <person name="Kohler A."/>
            <person name="Murat C."/>
            <person name="Balestrini R."/>
            <person name="Coutinho P.M."/>
            <person name="Jaillon O."/>
            <person name="Montanini B."/>
            <person name="Morin E."/>
            <person name="Noel B."/>
            <person name="Percudani R."/>
            <person name="Porcel B."/>
            <person name="Rubini A."/>
            <person name="Amicucci A."/>
            <person name="Amselem J."/>
            <person name="Anthouard V."/>
            <person name="Arcioni S."/>
            <person name="Artiguenave F."/>
            <person name="Aury J.M."/>
            <person name="Ballario P."/>
            <person name="Bolchi A."/>
            <person name="Brenna A."/>
            <person name="Brun A."/>
            <person name="Buee M."/>
            <person name="Cantarel B."/>
            <person name="Chevalier G."/>
            <person name="Couloux A."/>
            <person name="Da Silva C."/>
            <person name="Denoeud F."/>
            <person name="Duplessis S."/>
            <person name="Ghignone S."/>
            <person name="Hilselberger B."/>
            <person name="Iotti M."/>
            <person name="Marcais B."/>
            <person name="Mello A."/>
            <person name="Miranda M."/>
            <person name="Pacioni G."/>
            <person name="Quesneville H."/>
            <person name="Riccioni C."/>
            <person name="Ruotolo R."/>
            <person name="Splivallo R."/>
            <person name="Stocchi V."/>
            <person name="Tisserant E."/>
            <person name="Viscomi A.R."/>
            <person name="Zambonelli A."/>
            <person name="Zampieri E."/>
            <person name="Henrissat B."/>
            <person name="Lebrun M.H."/>
            <person name="Paolocci F."/>
            <person name="Bonfante P."/>
            <person name="Ottonello S."/>
            <person name="Wincker P."/>
        </authorList>
    </citation>
    <scope>NUCLEOTIDE SEQUENCE [LARGE SCALE GENOMIC DNA]</scope>
    <source>
        <strain evidence="1 2">Mel28</strain>
    </source>
</reference>
<accession>D5G9H8</accession>
<dbReference type="HOGENOM" id="CLU_2924394_0_0_1"/>
<dbReference type="RefSeq" id="XP_002836980.1">
    <property type="nucleotide sequence ID" value="XM_002836934.1"/>
</dbReference>
<keyword evidence="2" id="KW-1185">Reference proteome</keyword>
<dbReference type="Proteomes" id="UP000006911">
    <property type="component" value="Unassembled WGS sequence"/>
</dbReference>
<dbReference type="KEGG" id="tml:GSTUM_00003408001"/>
<organism evidence="1 2">
    <name type="scientific">Tuber melanosporum (strain Mel28)</name>
    <name type="common">Perigord black truffle</name>
    <dbReference type="NCBI Taxonomy" id="656061"/>
    <lineage>
        <taxon>Eukaryota</taxon>
        <taxon>Fungi</taxon>
        <taxon>Dikarya</taxon>
        <taxon>Ascomycota</taxon>
        <taxon>Pezizomycotina</taxon>
        <taxon>Pezizomycetes</taxon>
        <taxon>Pezizales</taxon>
        <taxon>Tuberaceae</taxon>
        <taxon>Tuber</taxon>
    </lineage>
</organism>
<dbReference type="GeneID" id="9182922"/>